<name>A0ABP3H3A1_9ALTE</name>
<dbReference type="Gene3D" id="2.60.120.620">
    <property type="entry name" value="q2cbj1_9rhob like domain"/>
    <property type="match status" value="1"/>
</dbReference>
<organism evidence="1 2">
    <name type="scientific">Bowmanella denitrificans</name>
    <dbReference type="NCBI Taxonomy" id="366582"/>
    <lineage>
        <taxon>Bacteria</taxon>
        <taxon>Pseudomonadati</taxon>
        <taxon>Pseudomonadota</taxon>
        <taxon>Gammaproteobacteria</taxon>
        <taxon>Alteromonadales</taxon>
        <taxon>Alteromonadaceae</taxon>
        <taxon>Bowmanella</taxon>
    </lineage>
</organism>
<reference evidence="2" key="1">
    <citation type="journal article" date="2019" name="Int. J. Syst. Evol. Microbiol.">
        <title>The Global Catalogue of Microorganisms (GCM) 10K type strain sequencing project: providing services to taxonomists for standard genome sequencing and annotation.</title>
        <authorList>
            <consortium name="The Broad Institute Genomics Platform"/>
            <consortium name="The Broad Institute Genome Sequencing Center for Infectious Disease"/>
            <person name="Wu L."/>
            <person name="Ma J."/>
        </authorList>
    </citation>
    <scope>NUCLEOTIDE SEQUENCE [LARGE SCALE GENOMIC DNA]</scope>
    <source>
        <strain evidence="2">JCM 13378</strain>
    </source>
</reference>
<dbReference type="InterPro" id="IPR012668">
    <property type="entry name" value="CHP02466"/>
</dbReference>
<sequence>MNINNSIEQNDLIKQMKIELWFPTAIYHHDPELQEIAAIRDELQAVVDKEYTEILSRSDSLERSYIQSRQPEHRQVIQKYQLQQFHDYLVKHAGAFLSKLYPQAQGVEVRESWFNFYAPGDSQEVHNHVHAIHPSFLSGVFYLSAPPGCGDIKFYHPNMQTAVPNPQGSIENYETSYAPIENRLMLFRSHVSHAVMPNRSQATRISVSFNIYVR</sequence>
<protein>
    <recommendedName>
        <fullName evidence="3">Fe2OG dioxygenase domain-containing protein</fullName>
    </recommendedName>
</protein>
<evidence type="ECO:0000313" key="2">
    <source>
        <dbReference type="Proteomes" id="UP001501757"/>
    </source>
</evidence>
<gene>
    <name evidence="1" type="ORF">GCM10009092_24870</name>
</gene>
<accession>A0ABP3H3A1</accession>
<proteinExistence type="predicted"/>
<dbReference type="RefSeq" id="WP_343845260.1">
    <property type="nucleotide sequence ID" value="NZ_BAAAEI010000013.1"/>
</dbReference>
<dbReference type="NCBIfam" id="TIGR02466">
    <property type="entry name" value="TIGR02466 family protein"/>
    <property type="match status" value="1"/>
</dbReference>
<dbReference type="Proteomes" id="UP001501757">
    <property type="component" value="Unassembled WGS sequence"/>
</dbReference>
<dbReference type="EMBL" id="BAAAEI010000013">
    <property type="protein sequence ID" value="GAA0359669.1"/>
    <property type="molecule type" value="Genomic_DNA"/>
</dbReference>
<dbReference type="Pfam" id="PF13759">
    <property type="entry name" value="2OG-FeII_Oxy_5"/>
    <property type="match status" value="1"/>
</dbReference>
<evidence type="ECO:0008006" key="3">
    <source>
        <dbReference type="Google" id="ProtNLM"/>
    </source>
</evidence>
<comment type="caution">
    <text evidence="1">The sequence shown here is derived from an EMBL/GenBank/DDBJ whole genome shotgun (WGS) entry which is preliminary data.</text>
</comment>
<evidence type="ECO:0000313" key="1">
    <source>
        <dbReference type="EMBL" id="GAA0359669.1"/>
    </source>
</evidence>
<keyword evidence="2" id="KW-1185">Reference proteome</keyword>